<dbReference type="EMBL" id="GL348716">
    <property type="protein sequence ID" value="EFH55679.1"/>
    <property type="molecule type" value="Genomic_DNA"/>
</dbReference>
<dbReference type="InterPro" id="IPR033132">
    <property type="entry name" value="GH_1_N_CS"/>
</dbReference>
<evidence type="ECO:0000256" key="4">
    <source>
        <dbReference type="SAM" id="SignalP"/>
    </source>
</evidence>
<dbReference type="InterPro" id="IPR017853">
    <property type="entry name" value="GH"/>
</dbReference>
<evidence type="ECO:0000256" key="1">
    <source>
        <dbReference type="ARBA" id="ARBA00010838"/>
    </source>
</evidence>
<keyword evidence="4" id="KW-0732">Signal</keyword>
<organism evidence="6">
    <name type="scientific">Arabidopsis lyrata subsp. lyrata</name>
    <name type="common">Lyre-leaved rock-cress</name>
    <dbReference type="NCBI Taxonomy" id="81972"/>
    <lineage>
        <taxon>Eukaryota</taxon>
        <taxon>Viridiplantae</taxon>
        <taxon>Streptophyta</taxon>
        <taxon>Embryophyta</taxon>
        <taxon>Tracheophyta</taxon>
        <taxon>Spermatophyta</taxon>
        <taxon>Magnoliopsida</taxon>
        <taxon>eudicotyledons</taxon>
        <taxon>Gunneridae</taxon>
        <taxon>Pentapetalae</taxon>
        <taxon>rosids</taxon>
        <taxon>malvids</taxon>
        <taxon>Brassicales</taxon>
        <taxon>Brassicaceae</taxon>
        <taxon>Camelineae</taxon>
        <taxon>Arabidopsis</taxon>
    </lineage>
</organism>
<dbReference type="Gramene" id="scaffold_401852.1">
    <property type="protein sequence ID" value="scaffold_401852.1"/>
    <property type="gene ID" value="scaffold_401852.1"/>
</dbReference>
<dbReference type="FunFam" id="3.20.20.80:FF:000246">
    <property type="entry name" value="Predicted protein"/>
    <property type="match status" value="1"/>
</dbReference>
<sequence>MATATLTLFLGILALTSTILSFNADARPQPRDEDLGTVIGPHQTSFDDEVGIVIGPHATVDDDEDMDMDMGTSVGPHTNLNDDDLGTIIGPEYEIHKQDFPEDFIFGTSVSAYQVEGAKKGSGRGLTSWDEFTHMFPEKVQQNGDGDDGVDFYNRYKGDIKLMKQLNTNGFRFSISWTRILPYGTIKKGVNEEGVKFYNDLIDELLANGIQPSVTLFHWESPLALEMEYQGFLSEKIVEDFRQFANFCFKEFGDRVKNWATFNEPSVYSVAGYSKGKKAPGRCSKWLTPKCPTGDSYEEPYTVAHNQILAHLAAVDEFRNCKKCQEGGGKIGIVLVSHWFEPKDPNSRKDVEAARRSLEYQLGWFLRPLTYGHYPTEMLEDVNIRLPEFTPEESEKLKKSLDFVGLNYYGAFFSTPLASVNSSQLNYETDLRVNWTDQQNHSPHLKSTSMGIVIYPEGLMKILKHIKDEYMDPEIYIMENGMDEIDYGTKSVTEATNDYGRKEFIKSHILIMGKSIRMDKVRLKGYYIWSLMDNFEWDKGYKIRFGLYYVDYNNNMTRYIRSSGKWLSEFLDSKETLHKCYFEGHREKGYAPKLFDVEYLEPENSQLSYRSDFM</sequence>
<dbReference type="GO" id="GO:0019762">
    <property type="term" value="P:glucosinolate catabolic process"/>
    <property type="evidence" value="ECO:0007669"/>
    <property type="project" value="TreeGrafter"/>
</dbReference>
<dbReference type="AlphaFoldDB" id="D7LFM4"/>
<dbReference type="eggNOG" id="KOG0626">
    <property type="taxonomic scope" value="Eukaryota"/>
</dbReference>
<dbReference type="OrthoDB" id="1025938at2759"/>
<evidence type="ECO:0000256" key="3">
    <source>
        <dbReference type="RuleBase" id="RU003690"/>
    </source>
</evidence>
<protein>
    <submittedName>
        <fullName evidence="5">Glycosyl hydrolase family 1 protein</fullName>
    </submittedName>
</protein>
<dbReference type="GO" id="GO:0008422">
    <property type="term" value="F:beta-glucosidase activity"/>
    <property type="evidence" value="ECO:0007669"/>
    <property type="project" value="TreeGrafter"/>
</dbReference>
<name>D7LFM4_ARALL</name>
<gene>
    <name evidence="5" type="ORF">ARALYDRAFT_902351</name>
</gene>
<dbReference type="Pfam" id="PF00232">
    <property type="entry name" value="Glyco_hydro_1"/>
    <property type="match status" value="1"/>
</dbReference>
<dbReference type="PANTHER" id="PTHR10353">
    <property type="entry name" value="GLYCOSYL HYDROLASE"/>
    <property type="match status" value="1"/>
</dbReference>
<dbReference type="GO" id="GO:0009651">
    <property type="term" value="P:response to salt stress"/>
    <property type="evidence" value="ECO:0007669"/>
    <property type="project" value="TreeGrafter"/>
</dbReference>
<dbReference type="InterPro" id="IPR001360">
    <property type="entry name" value="Glyco_hydro_1"/>
</dbReference>
<dbReference type="Gene3D" id="3.20.20.80">
    <property type="entry name" value="Glycosidases"/>
    <property type="match status" value="1"/>
</dbReference>
<dbReference type="PANTHER" id="PTHR10353:SF320">
    <property type="entry name" value="BETA-GLUCOSIDASE 33"/>
    <property type="match status" value="1"/>
</dbReference>
<keyword evidence="2 5" id="KW-0378">Hydrolase</keyword>
<feature type="chain" id="PRO_5003101858" evidence="4">
    <location>
        <begin position="22"/>
        <end position="614"/>
    </location>
</feature>
<accession>D7LFM4</accession>
<dbReference type="STRING" id="81972.D7LFM4"/>
<dbReference type="Proteomes" id="UP000008694">
    <property type="component" value="Unassembled WGS sequence"/>
</dbReference>
<comment type="similarity">
    <text evidence="1 3">Belongs to the glycosyl hydrolase 1 family.</text>
</comment>
<dbReference type="GO" id="GO:0005975">
    <property type="term" value="P:carbohydrate metabolic process"/>
    <property type="evidence" value="ECO:0007669"/>
    <property type="project" value="InterPro"/>
</dbReference>
<evidence type="ECO:0000313" key="6">
    <source>
        <dbReference type="Proteomes" id="UP000008694"/>
    </source>
</evidence>
<evidence type="ECO:0000313" key="5">
    <source>
        <dbReference type="EMBL" id="EFH55679.1"/>
    </source>
</evidence>
<proteinExistence type="inferred from homology"/>
<dbReference type="HOGENOM" id="CLU_001859_1_0_1"/>
<evidence type="ECO:0000256" key="2">
    <source>
        <dbReference type="ARBA" id="ARBA00022801"/>
    </source>
</evidence>
<dbReference type="KEGG" id="aly:9317316"/>
<feature type="signal peptide" evidence="4">
    <location>
        <begin position="1"/>
        <end position="21"/>
    </location>
</feature>
<dbReference type="PRINTS" id="PR00131">
    <property type="entry name" value="GLHYDRLASE1"/>
</dbReference>
<dbReference type="PROSITE" id="PS00653">
    <property type="entry name" value="GLYCOSYL_HYDROL_F1_2"/>
    <property type="match status" value="1"/>
</dbReference>
<keyword evidence="6" id="KW-1185">Reference proteome</keyword>
<reference evidence="6" key="1">
    <citation type="journal article" date="2011" name="Nat. Genet.">
        <title>The Arabidopsis lyrata genome sequence and the basis of rapid genome size change.</title>
        <authorList>
            <person name="Hu T.T."/>
            <person name="Pattyn P."/>
            <person name="Bakker E.G."/>
            <person name="Cao J."/>
            <person name="Cheng J.-F."/>
            <person name="Clark R.M."/>
            <person name="Fahlgren N."/>
            <person name="Fawcett J.A."/>
            <person name="Grimwood J."/>
            <person name="Gundlach H."/>
            <person name="Haberer G."/>
            <person name="Hollister J.D."/>
            <person name="Ossowski S."/>
            <person name="Ottilar R.P."/>
            <person name="Salamov A.A."/>
            <person name="Schneeberger K."/>
            <person name="Spannagl M."/>
            <person name="Wang X."/>
            <person name="Yang L."/>
            <person name="Nasrallah M.E."/>
            <person name="Bergelson J."/>
            <person name="Carrington J.C."/>
            <person name="Gaut B.S."/>
            <person name="Schmutz J."/>
            <person name="Mayer K.F.X."/>
            <person name="Van de Peer Y."/>
            <person name="Grigoriev I.V."/>
            <person name="Nordborg M."/>
            <person name="Weigel D."/>
            <person name="Guo Y.-L."/>
        </authorList>
    </citation>
    <scope>NUCLEOTIDE SEQUENCE [LARGE SCALE GENOMIC DNA]</scope>
    <source>
        <strain evidence="6">cv. MN47</strain>
    </source>
</reference>
<dbReference type="SUPFAM" id="SSF51445">
    <property type="entry name" value="(Trans)glycosidases"/>
    <property type="match status" value="1"/>
</dbReference>